<reference evidence="1 2" key="1">
    <citation type="journal article" date="2015" name="Genome Biol.">
        <title>Comparative genomics of Steinernema reveals deeply conserved gene regulatory networks.</title>
        <authorList>
            <person name="Dillman A.R."/>
            <person name="Macchietto M."/>
            <person name="Porter C.F."/>
            <person name="Rogers A."/>
            <person name="Williams B."/>
            <person name="Antoshechkin I."/>
            <person name="Lee M.M."/>
            <person name="Goodwin Z."/>
            <person name="Lu X."/>
            <person name="Lewis E.E."/>
            <person name="Goodrich-Blair H."/>
            <person name="Stock S.P."/>
            <person name="Adams B.J."/>
            <person name="Sternberg P.W."/>
            <person name="Mortazavi A."/>
        </authorList>
    </citation>
    <scope>NUCLEOTIDE SEQUENCE [LARGE SCALE GENOMIC DNA]</scope>
    <source>
        <strain evidence="1 2">ALL</strain>
    </source>
</reference>
<evidence type="ECO:0000313" key="2">
    <source>
        <dbReference type="Proteomes" id="UP000298663"/>
    </source>
</evidence>
<protein>
    <submittedName>
        <fullName evidence="1">Uncharacterized protein</fullName>
    </submittedName>
</protein>
<keyword evidence="2" id="KW-1185">Reference proteome</keyword>
<gene>
    <name evidence="1" type="ORF">L596_019190</name>
</gene>
<sequence length="68" mass="8210">MKRGKWYCIIHGHLNVGKVEFAQRAQYCGMSKIVHHCRILLWMVLWRSIEQFRCRFGRNVDFVEVSQL</sequence>
<dbReference type="EMBL" id="AZBU02000006">
    <property type="protein sequence ID" value="TKR71621.1"/>
    <property type="molecule type" value="Genomic_DNA"/>
</dbReference>
<name>A0A4U5MPP3_STECR</name>
<organism evidence="1 2">
    <name type="scientific">Steinernema carpocapsae</name>
    <name type="common">Entomopathogenic nematode</name>
    <dbReference type="NCBI Taxonomy" id="34508"/>
    <lineage>
        <taxon>Eukaryota</taxon>
        <taxon>Metazoa</taxon>
        <taxon>Ecdysozoa</taxon>
        <taxon>Nematoda</taxon>
        <taxon>Chromadorea</taxon>
        <taxon>Rhabditida</taxon>
        <taxon>Tylenchina</taxon>
        <taxon>Panagrolaimomorpha</taxon>
        <taxon>Strongyloidoidea</taxon>
        <taxon>Steinernematidae</taxon>
        <taxon>Steinernema</taxon>
    </lineage>
</organism>
<dbReference type="AlphaFoldDB" id="A0A4U5MPP3"/>
<comment type="caution">
    <text evidence="1">The sequence shown here is derived from an EMBL/GenBank/DDBJ whole genome shotgun (WGS) entry which is preliminary data.</text>
</comment>
<evidence type="ECO:0000313" key="1">
    <source>
        <dbReference type="EMBL" id="TKR71621.1"/>
    </source>
</evidence>
<proteinExistence type="predicted"/>
<reference evidence="1 2" key="2">
    <citation type="journal article" date="2019" name="G3 (Bethesda)">
        <title>Hybrid Assembly of the Genome of the Entomopathogenic Nematode Steinernema carpocapsae Identifies the X-Chromosome.</title>
        <authorList>
            <person name="Serra L."/>
            <person name="Macchietto M."/>
            <person name="Macias-Munoz A."/>
            <person name="McGill C.J."/>
            <person name="Rodriguez I.M."/>
            <person name="Rodriguez B."/>
            <person name="Murad R."/>
            <person name="Mortazavi A."/>
        </authorList>
    </citation>
    <scope>NUCLEOTIDE SEQUENCE [LARGE SCALE GENOMIC DNA]</scope>
    <source>
        <strain evidence="1 2">ALL</strain>
    </source>
</reference>
<dbReference type="Proteomes" id="UP000298663">
    <property type="component" value="Unassembled WGS sequence"/>
</dbReference>
<accession>A0A4U5MPP3</accession>